<proteinExistence type="predicted"/>
<name>A0A382JMN5_9ZZZZ</name>
<dbReference type="AlphaFoldDB" id="A0A382JMN5"/>
<dbReference type="EMBL" id="UINC01074572">
    <property type="protein sequence ID" value="SVC11901.1"/>
    <property type="molecule type" value="Genomic_DNA"/>
</dbReference>
<reference evidence="1" key="1">
    <citation type="submission" date="2018-05" db="EMBL/GenBank/DDBJ databases">
        <authorList>
            <person name="Lanie J.A."/>
            <person name="Ng W.-L."/>
            <person name="Kazmierczak K.M."/>
            <person name="Andrzejewski T.M."/>
            <person name="Davidsen T.M."/>
            <person name="Wayne K.J."/>
            <person name="Tettelin H."/>
            <person name="Glass J.I."/>
            <person name="Rusch D."/>
            <person name="Podicherti R."/>
            <person name="Tsui H.-C.T."/>
            <person name="Winkler M.E."/>
        </authorList>
    </citation>
    <scope>NUCLEOTIDE SEQUENCE</scope>
</reference>
<feature type="non-terminal residue" evidence="1">
    <location>
        <position position="110"/>
    </location>
</feature>
<dbReference type="SUPFAM" id="SSF49464">
    <property type="entry name" value="Carboxypeptidase regulatory domain-like"/>
    <property type="match status" value="1"/>
</dbReference>
<sequence>MYPIEGDNIMKFLKANNIIIAMALLFSVATAQVTYNVSGVVLLEDVASSGDHSGVKMVFYNLPSMGPEDSTTTSTDGTYSINISPGFYLVEWTKDGYVPWELGGLSLAAN</sequence>
<organism evidence="1">
    <name type="scientific">marine metagenome</name>
    <dbReference type="NCBI Taxonomy" id="408172"/>
    <lineage>
        <taxon>unclassified sequences</taxon>
        <taxon>metagenomes</taxon>
        <taxon>ecological metagenomes</taxon>
    </lineage>
</organism>
<evidence type="ECO:0000313" key="1">
    <source>
        <dbReference type="EMBL" id="SVC11901.1"/>
    </source>
</evidence>
<gene>
    <name evidence="1" type="ORF">METZ01_LOCUS264755</name>
</gene>
<dbReference type="Gene3D" id="2.60.40.1120">
    <property type="entry name" value="Carboxypeptidase-like, regulatory domain"/>
    <property type="match status" value="1"/>
</dbReference>
<dbReference type="InterPro" id="IPR008969">
    <property type="entry name" value="CarboxyPept-like_regulatory"/>
</dbReference>
<evidence type="ECO:0008006" key="2">
    <source>
        <dbReference type="Google" id="ProtNLM"/>
    </source>
</evidence>
<accession>A0A382JMN5</accession>
<protein>
    <recommendedName>
        <fullName evidence="2">Carboxypeptidase regulatory-like domain-containing protein</fullName>
    </recommendedName>
</protein>